<dbReference type="EMBL" id="JAUSUB010000003">
    <property type="protein sequence ID" value="MDQ0269174.1"/>
    <property type="molecule type" value="Genomic_DNA"/>
</dbReference>
<protein>
    <submittedName>
        <fullName evidence="1">Uncharacterized protein</fullName>
    </submittedName>
</protein>
<accession>A0ABU0AD42</accession>
<keyword evidence="2" id="KW-1185">Reference proteome</keyword>
<dbReference type="Proteomes" id="UP001238088">
    <property type="component" value="Unassembled WGS sequence"/>
</dbReference>
<dbReference type="RefSeq" id="WP_307472535.1">
    <property type="nucleotide sequence ID" value="NZ_JAUSUB010000003.1"/>
</dbReference>
<proteinExistence type="predicted"/>
<gene>
    <name evidence="1" type="ORF">J2S17_001044</name>
</gene>
<evidence type="ECO:0000313" key="1">
    <source>
        <dbReference type="EMBL" id="MDQ0269174.1"/>
    </source>
</evidence>
<name>A0ABU0AD42_9BACI</name>
<sequence length="49" mass="5796">MSKNDFEIKDDLELAKLIKRSRLLHQQVVLFLPSDLDQSLFFVAYKNNN</sequence>
<comment type="caution">
    <text evidence="1">The sequence shown here is derived from an EMBL/GenBank/DDBJ whole genome shotgun (WGS) entry which is preliminary data.</text>
</comment>
<organism evidence="1 2">
    <name type="scientific">Cytobacillus purgationiresistens</name>
    <dbReference type="NCBI Taxonomy" id="863449"/>
    <lineage>
        <taxon>Bacteria</taxon>
        <taxon>Bacillati</taxon>
        <taxon>Bacillota</taxon>
        <taxon>Bacilli</taxon>
        <taxon>Bacillales</taxon>
        <taxon>Bacillaceae</taxon>
        <taxon>Cytobacillus</taxon>
    </lineage>
</organism>
<evidence type="ECO:0000313" key="2">
    <source>
        <dbReference type="Proteomes" id="UP001238088"/>
    </source>
</evidence>
<reference evidence="1 2" key="1">
    <citation type="submission" date="2023-07" db="EMBL/GenBank/DDBJ databases">
        <title>Genomic Encyclopedia of Type Strains, Phase IV (KMG-IV): sequencing the most valuable type-strain genomes for metagenomic binning, comparative biology and taxonomic classification.</title>
        <authorList>
            <person name="Goeker M."/>
        </authorList>
    </citation>
    <scope>NUCLEOTIDE SEQUENCE [LARGE SCALE GENOMIC DNA]</scope>
    <source>
        <strain evidence="1 2">DSM 23494</strain>
    </source>
</reference>